<reference evidence="2" key="1">
    <citation type="submission" date="2020-04" db="EMBL/GenBank/DDBJ databases">
        <title>Ralstonia solanacearum UW576, UW763, UW773, and UW774.</title>
        <authorList>
            <person name="Steidl O."/>
            <person name="Truchon A."/>
            <person name="Allen C."/>
        </authorList>
    </citation>
    <scope>NUCLEOTIDE SEQUENCE [LARGE SCALE GENOMIC DNA]</scope>
    <source>
        <strain evidence="2">UW774</strain>
    </source>
</reference>
<dbReference type="EMBL" id="CP051169">
    <property type="protein sequence ID" value="QOK95080.1"/>
    <property type="molecule type" value="Genomic_DNA"/>
</dbReference>
<sequence>MPALSVSVDDNTLMTVSANDGYDMLHVSIHGSRIDEAFATLNLSGGYYPDEGDSTYLTWIDQLPLQPGQTITVSWQDQGTTSARGKTIDELATDGSTGPADPEKPPPLSEMVAALKKRPLLRGRYAFDFVAPDGVAIAGQTLHEEAWLTLSVIWHRLRRNDTARVSLHSTTFDDLVKRAPLHSHARCQLHLGESIRLQLGTLASP</sequence>
<organism evidence="1 2">
    <name type="scientific">Ralstonia solanacearum</name>
    <name type="common">Pseudomonas solanacearum</name>
    <dbReference type="NCBI Taxonomy" id="305"/>
    <lineage>
        <taxon>Bacteria</taxon>
        <taxon>Pseudomonadati</taxon>
        <taxon>Pseudomonadota</taxon>
        <taxon>Betaproteobacteria</taxon>
        <taxon>Burkholderiales</taxon>
        <taxon>Burkholderiaceae</taxon>
        <taxon>Ralstonia</taxon>
        <taxon>Ralstonia solanacearum species complex</taxon>
    </lineage>
</organism>
<evidence type="ECO:0000313" key="2">
    <source>
        <dbReference type="Proteomes" id="UP000593970"/>
    </source>
</evidence>
<evidence type="ECO:0000313" key="1">
    <source>
        <dbReference type="EMBL" id="QOK95080.1"/>
    </source>
</evidence>
<name>A0AA92GVE5_RALSL</name>
<gene>
    <name evidence="1" type="ORF">HF909_00500</name>
</gene>
<dbReference type="AlphaFoldDB" id="A0AA92GVE5"/>
<proteinExistence type="predicted"/>
<dbReference type="Proteomes" id="UP000593970">
    <property type="component" value="Chromosome"/>
</dbReference>
<protein>
    <submittedName>
        <fullName evidence="1">Uncharacterized protein</fullName>
    </submittedName>
</protein>
<accession>A0AA92GVE5</accession>